<gene>
    <name evidence="4 7" type="primary">msrA</name>
    <name evidence="7" type="ORF">E2L08_07465</name>
</gene>
<evidence type="ECO:0000259" key="6">
    <source>
        <dbReference type="Pfam" id="PF01625"/>
    </source>
</evidence>
<accession>A0A4R6AHP8</accession>
<dbReference type="InterPro" id="IPR002569">
    <property type="entry name" value="Met_Sox_Rdtase_MsrA_dom"/>
</dbReference>
<dbReference type="PROSITE" id="PS51257">
    <property type="entry name" value="PROKAR_LIPOPROTEIN"/>
    <property type="match status" value="1"/>
</dbReference>
<dbReference type="SUPFAM" id="SSF55068">
    <property type="entry name" value="Peptide methionine sulfoxide reductase"/>
    <property type="match status" value="1"/>
</dbReference>
<feature type="signal peptide" evidence="5">
    <location>
        <begin position="1"/>
        <end position="20"/>
    </location>
</feature>
<dbReference type="NCBIfam" id="TIGR00401">
    <property type="entry name" value="msrA"/>
    <property type="match status" value="1"/>
</dbReference>
<dbReference type="PANTHER" id="PTHR43774:SF1">
    <property type="entry name" value="PEPTIDE METHIONINE SULFOXIDE REDUCTASE MSRA 2"/>
    <property type="match status" value="1"/>
</dbReference>
<dbReference type="GO" id="GO:0033744">
    <property type="term" value="F:L-methionine:thioredoxin-disulfide S-oxidoreductase activity"/>
    <property type="evidence" value="ECO:0007669"/>
    <property type="project" value="RHEA"/>
</dbReference>
<dbReference type="HAMAP" id="MF_01401">
    <property type="entry name" value="MsrA"/>
    <property type="match status" value="1"/>
</dbReference>
<keyword evidence="8" id="KW-1185">Reference proteome</keyword>
<feature type="chain" id="PRO_5020694006" description="Peptide methionine sulfoxide reductase MsrA" evidence="5">
    <location>
        <begin position="21"/>
        <end position="207"/>
    </location>
</feature>
<comment type="caution">
    <text evidence="7">The sequence shown here is derived from an EMBL/GenBank/DDBJ whole genome shotgun (WGS) entry which is preliminary data.</text>
</comment>
<name>A0A4R6AHP8_9RHOB</name>
<evidence type="ECO:0000256" key="1">
    <source>
        <dbReference type="ARBA" id="ARBA00023002"/>
    </source>
</evidence>
<dbReference type="GO" id="GO:0008113">
    <property type="term" value="F:peptide-methionine (S)-S-oxide reductase activity"/>
    <property type="evidence" value="ECO:0007669"/>
    <property type="project" value="UniProtKB-UniRule"/>
</dbReference>
<evidence type="ECO:0000256" key="2">
    <source>
        <dbReference type="ARBA" id="ARBA00047806"/>
    </source>
</evidence>
<feature type="domain" description="Peptide methionine sulphoxide reductase MsrA" evidence="6">
    <location>
        <begin position="24"/>
        <end position="164"/>
    </location>
</feature>
<dbReference type="PANTHER" id="PTHR43774">
    <property type="entry name" value="PEPTIDE METHIONINE SULFOXIDE REDUCTASE"/>
    <property type="match status" value="1"/>
</dbReference>
<sequence>MLKTTLLTTALALSAWPALAAQQTAYLSGGCFWCVEADFEGVEGVGDVISGFMGGTTPNPSYGDSGDHIEAAKVPFDDEVISYREIYDLFLRSIDPLDAGGQFCDRGLEYTTAIYTETPEQRQAAEQAVAEAERALGRDIVTPVRDTTEFYPVGEYHQDYYKSEDRIAFSSVGIGVPKSVAYKRYREGCGRDRRVREVWGDAAPFAK</sequence>
<reference evidence="7 8" key="1">
    <citation type="submission" date="2019-03" db="EMBL/GenBank/DDBJ databases">
        <title>Primorskyibacter sp. SS33 isolated from sediments.</title>
        <authorList>
            <person name="Xunke S."/>
        </authorList>
    </citation>
    <scope>NUCLEOTIDE SEQUENCE [LARGE SCALE GENOMIC DNA]</scope>
    <source>
        <strain evidence="7 8">SS33</strain>
    </source>
</reference>
<dbReference type="OrthoDB" id="4174719at2"/>
<dbReference type="Gene3D" id="3.30.1060.10">
    <property type="entry name" value="Peptide methionine sulphoxide reductase MsrA"/>
    <property type="match status" value="1"/>
</dbReference>
<comment type="function">
    <text evidence="4">Has an important function as a repair enzyme for proteins that have been inactivated by oxidation. Catalyzes the reversible oxidation-reduction of methionine sulfoxide in proteins to methionine.</text>
</comment>
<dbReference type="AlphaFoldDB" id="A0A4R6AHP8"/>
<comment type="catalytic activity">
    <reaction evidence="2 4">
        <text>L-methionyl-[protein] + [thioredoxin]-disulfide + H2O = L-methionyl-(S)-S-oxide-[protein] + [thioredoxin]-dithiol</text>
        <dbReference type="Rhea" id="RHEA:14217"/>
        <dbReference type="Rhea" id="RHEA-COMP:10698"/>
        <dbReference type="Rhea" id="RHEA-COMP:10700"/>
        <dbReference type="Rhea" id="RHEA-COMP:12313"/>
        <dbReference type="Rhea" id="RHEA-COMP:12315"/>
        <dbReference type="ChEBI" id="CHEBI:15377"/>
        <dbReference type="ChEBI" id="CHEBI:16044"/>
        <dbReference type="ChEBI" id="CHEBI:29950"/>
        <dbReference type="ChEBI" id="CHEBI:44120"/>
        <dbReference type="ChEBI" id="CHEBI:50058"/>
        <dbReference type="EC" id="1.8.4.11"/>
    </reaction>
</comment>
<dbReference type="EC" id="1.8.4.11" evidence="4"/>
<keyword evidence="5" id="KW-0732">Signal</keyword>
<protein>
    <recommendedName>
        <fullName evidence="4">Peptide methionine sulfoxide reductase MsrA</fullName>
        <shortName evidence="4">Protein-methionine-S-oxide reductase</shortName>
        <ecNumber evidence="4">1.8.4.11</ecNumber>
    </recommendedName>
    <alternativeName>
        <fullName evidence="4">Peptide-methionine (S)-S-oxide reductase</fullName>
        <shortName evidence="4">Peptide Met(O) reductase</shortName>
    </alternativeName>
</protein>
<comment type="similarity">
    <text evidence="4">Belongs to the MsrA Met sulfoxide reductase family.</text>
</comment>
<dbReference type="RefSeq" id="WP_133396445.1">
    <property type="nucleotide sequence ID" value="NZ_SNAA01000006.1"/>
</dbReference>
<evidence type="ECO:0000256" key="3">
    <source>
        <dbReference type="ARBA" id="ARBA00048782"/>
    </source>
</evidence>
<dbReference type="Pfam" id="PF01625">
    <property type="entry name" value="PMSR"/>
    <property type="match status" value="1"/>
</dbReference>
<evidence type="ECO:0000313" key="8">
    <source>
        <dbReference type="Proteomes" id="UP000295701"/>
    </source>
</evidence>
<organism evidence="7 8">
    <name type="scientific">Palleronia sediminis</name>
    <dbReference type="NCBI Taxonomy" id="2547833"/>
    <lineage>
        <taxon>Bacteria</taxon>
        <taxon>Pseudomonadati</taxon>
        <taxon>Pseudomonadota</taxon>
        <taxon>Alphaproteobacteria</taxon>
        <taxon>Rhodobacterales</taxon>
        <taxon>Roseobacteraceae</taxon>
        <taxon>Palleronia</taxon>
    </lineage>
</organism>
<dbReference type="Proteomes" id="UP000295701">
    <property type="component" value="Unassembled WGS sequence"/>
</dbReference>
<evidence type="ECO:0000256" key="5">
    <source>
        <dbReference type="SAM" id="SignalP"/>
    </source>
</evidence>
<keyword evidence="1 4" id="KW-0560">Oxidoreductase</keyword>
<dbReference type="EMBL" id="SNAA01000006">
    <property type="protein sequence ID" value="TDL81166.1"/>
    <property type="molecule type" value="Genomic_DNA"/>
</dbReference>
<feature type="active site" evidence="4">
    <location>
        <position position="31"/>
    </location>
</feature>
<proteinExistence type="inferred from homology"/>
<dbReference type="InterPro" id="IPR036509">
    <property type="entry name" value="Met_Sox_Rdtase_MsrA_sf"/>
</dbReference>
<evidence type="ECO:0000313" key="7">
    <source>
        <dbReference type="EMBL" id="TDL81166.1"/>
    </source>
</evidence>
<comment type="catalytic activity">
    <reaction evidence="3 4">
        <text>[thioredoxin]-disulfide + L-methionine + H2O = L-methionine (S)-S-oxide + [thioredoxin]-dithiol</text>
        <dbReference type="Rhea" id="RHEA:19993"/>
        <dbReference type="Rhea" id="RHEA-COMP:10698"/>
        <dbReference type="Rhea" id="RHEA-COMP:10700"/>
        <dbReference type="ChEBI" id="CHEBI:15377"/>
        <dbReference type="ChEBI" id="CHEBI:29950"/>
        <dbReference type="ChEBI" id="CHEBI:50058"/>
        <dbReference type="ChEBI" id="CHEBI:57844"/>
        <dbReference type="ChEBI" id="CHEBI:58772"/>
        <dbReference type="EC" id="1.8.4.11"/>
    </reaction>
</comment>
<evidence type="ECO:0000256" key="4">
    <source>
        <dbReference type="HAMAP-Rule" id="MF_01401"/>
    </source>
</evidence>